<dbReference type="PANTHER" id="PTHR11138:SF5">
    <property type="entry name" value="METHIONYL-TRNA FORMYLTRANSFERASE, MITOCHONDRIAL"/>
    <property type="match status" value="1"/>
</dbReference>
<dbReference type="Proteomes" id="UP000215002">
    <property type="component" value="Chromosome"/>
</dbReference>
<dbReference type="InterPro" id="IPR011034">
    <property type="entry name" value="Formyl_transferase-like_C_sf"/>
</dbReference>
<evidence type="ECO:0000259" key="2">
    <source>
        <dbReference type="Pfam" id="PF02911"/>
    </source>
</evidence>
<dbReference type="SUPFAM" id="SSF50486">
    <property type="entry name" value="FMT C-terminal domain-like"/>
    <property type="match status" value="1"/>
</dbReference>
<dbReference type="InterPro" id="IPR036477">
    <property type="entry name" value="Formyl_transf_N_sf"/>
</dbReference>
<keyword evidence="4" id="KW-1185">Reference proteome</keyword>
<dbReference type="GO" id="GO:0005829">
    <property type="term" value="C:cytosol"/>
    <property type="evidence" value="ECO:0007669"/>
    <property type="project" value="TreeGrafter"/>
</dbReference>
<evidence type="ECO:0000313" key="4">
    <source>
        <dbReference type="Proteomes" id="UP000215002"/>
    </source>
</evidence>
<accession>A0A223NWN1</accession>
<dbReference type="InterPro" id="IPR001555">
    <property type="entry name" value="GART_AS"/>
</dbReference>
<keyword evidence="3" id="KW-0808">Transferase</keyword>
<dbReference type="KEGG" id="muc:MuYL_2390"/>
<dbReference type="RefSeq" id="WP_094570647.1">
    <property type="nucleotide sequence ID" value="NZ_CP022743.1"/>
</dbReference>
<evidence type="ECO:0000313" key="3">
    <source>
        <dbReference type="EMBL" id="ASU34277.1"/>
    </source>
</evidence>
<evidence type="ECO:0000259" key="1">
    <source>
        <dbReference type="Pfam" id="PF00551"/>
    </source>
</evidence>
<feature type="domain" description="Formyl transferase N-terminal" evidence="1">
    <location>
        <begin position="31"/>
        <end position="171"/>
    </location>
</feature>
<protein>
    <submittedName>
        <fullName evidence="3">Formyl transferase</fullName>
    </submittedName>
</protein>
<dbReference type="InterPro" id="IPR005793">
    <property type="entry name" value="Formyl_trans_C"/>
</dbReference>
<organism evidence="3 4">
    <name type="scientific">Mucilaginibacter xinganensis</name>
    <dbReference type="NCBI Taxonomy" id="1234841"/>
    <lineage>
        <taxon>Bacteria</taxon>
        <taxon>Pseudomonadati</taxon>
        <taxon>Bacteroidota</taxon>
        <taxon>Sphingobacteriia</taxon>
        <taxon>Sphingobacteriales</taxon>
        <taxon>Sphingobacteriaceae</taxon>
        <taxon>Mucilaginibacter</taxon>
    </lineage>
</organism>
<dbReference type="Pfam" id="PF00551">
    <property type="entry name" value="Formyl_trans_N"/>
    <property type="match status" value="1"/>
</dbReference>
<name>A0A223NWN1_9SPHI</name>
<dbReference type="AlphaFoldDB" id="A0A223NWN1"/>
<sequence>MKIILLTGGLYSIPVIHYLSAQKLLHSIVSPGKANKNNIPIELNAQHLNIPFKRFLKEELNIGFKDWLTEAQVDAVFVFGCPYKISPTLTALPKFGFFNIHFSLLPAYRGKSPVFWQIKNGAQTGGITIHQVTENYDDGPMLMQHEISIAQGESLGLYTNRLAMESVQVISKGIEKLNTTGNDLLFPQNENNASYFAAPVIDDLKIDWETQSANEIENLVNATNPDYGGAVTQFRGLPFRILEVNLVQVNNPSTFIPGSIVHSDVNYGVIVACKETQFLRLNVVQFTEGIFSGFKLAALGIAAGEHFENAANLSGLTINS</sequence>
<dbReference type="InterPro" id="IPR002376">
    <property type="entry name" value="Formyl_transf_N"/>
</dbReference>
<reference evidence="3 4" key="1">
    <citation type="submission" date="2017-08" db="EMBL/GenBank/DDBJ databases">
        <title>Complete genome sequence of Mucilaginibacter sp. strain BJC16-A31.</title>
        <authorList>
            <consortium name="Henan University of Science and Technology"/>
            <person name="You X."/>
        </authorList>
    </citation>
    <scope>NUCLEOTIDE SEQUENCE [LARGE SCALE GENOMIC DNA]</scope>
    <source>
        <strain evidence="3 4">BJC16-A31</strain>
    </source>
</reference>
<proteinExistence type="predicted"/>
<dbReference type="EMBL" id="CP022743">
    <property type="protein sequence ID" value="ASU34277.1"/>
    <property type="molecule type" value="Genomic_DNA"/>
</dbReference>
<dbReference type="PANTHER" id="PTHR11138">
    <property type="entry name" value="METHIONYL-TRNA FORMYLTRANSFERASE"/>
    <property type="match status" value="1"/>
</dbReference>
<dbReference type="GO" id="GO:0004479">
    <property type="term" value="F:methionyl-tRNA formyltransferase activity"/>
    <property type="evidence" value="ECO:0007669"/>
    <property type="project" value="TreeGrafter"/>
</dbReference>
<dbReference type="Pfam" id="PF02911">
    <property type="entry name" value="Formyl_trans_C"/>
    <property type="match status" value="1"/>
</dbReference>
<feature type="domain" description="Formyl transferase C-terminal" evidence="2">
    <location>
        <begin position="203"/>
        <end position="288"/>
    </location>
</feature>
<dbReference type="SUPFAM" id="SSF53328">
    <property type="entry name" value="Formyltransferase"/>
    <property type="match status" value="1"/>
</dbReference>
<gene>
    <name evidence="3" type="ORF">MuYL_2390</name>
</gene>
<dbReference type="Gene3D" id="3.40.50.12230">
    <property type="match status" value="1"/>
</dbReference>
<dbReference type="PROSITE" id="PS00373">
    <property type="entry name" value="GART"/>
    <property type="match status" value="1"/>
</dbReference>
<dbReference type="OrthoDB" id="1092294at2"/>